<evidence type="ECO:0000256" key="5">
    <source>
        <dbReference type="SAM" id="MobiDB-lite"/>
    </source>
</evidence>
<protein>
    <submittedName>
        <fullName evidence="7">SigB protein</fullName>
    </submittedName>
</protein>
<reference evidence="7" key="1">
    <citation type="journal article" date="2006" name="Int. J. Med. Microbiol.">
        <title>Natural human isolates of Staphylococcus aureus selected for high production of proteases and alpha-hemolysin are sigmaB deficient.</title>
        <authorList>
            <person name="Karlsson-Kanth A."/>
            <person name="Tegmark-Wisell K."/>
            <person name="Arvidson S."/>
            <person name="Oscarsson J."/>
        </authorList>
    </citation>
    <scope>NUCLEOTIDE SEQUENCE</scope>
    <source>
        <strain evidence="7">Wood46</strain>
    </source>
</reference>
<keyword evidence="4" id="KW-0804">Transcription</keyword>
<keyword evidence="2" id="KW-0731">Sigma factor</keyword>
<organism evidence="7">
    <name type="scientific">Staphylococcus aureus</name>
    <dbReference type="NCBI Taxonomy" id="1280"/>
    <lineage>
        <taxon>Bacteria</taxon>
        <taxon>Bacillati</taxon>
        <taxon>Bacillota</taxon>
        <taxon>Bacilli</taxon>
        <taxon>Bacillales</taxon>
        <taxon>Staphylococcaceae</taxon>
        <taxon>Staphylococcus</taxon>
    </lineage>
</organism>
<dbReference type="InterPro" id="IPR014284">
    <property type="entry name" value="RNA_pol_sigma-70_dom"/>
</dbReference>
<dbReference type="PROSITE" id="PS00715">
    <property type="entry name" value="SIGMA70_1"/>
    <property type="match status" value="1"/>
</dbReference>
<dbReference type="InterPro" id="IPR014288">
    <property type="entry name" value="RNA_pol_sigma-B"/>
</dbReference>
<dbReference type="Gene3D" id="1.20.120.1810">
    <property type="match status" value="1"/>
</dbReference>
<name>Q599H2_STAAU</name>
<dbReference type="GO" id="GO:0016987">
    <property type="term" value="F:sigma factor activity"/>
    <property type="evidence" value="ECO:0007669"/>
    <property type="project" value="UniProtKB-KW"/>
</dbReference>
<feature type="region of interest" description="Disordered" evidence="5">
    <location>
        <begin position="1"/>
        <end position="27"/>
    </location>
</feature>
<dbReference type="InterPro" id="IPR007624">
    <property type="entry name" value="RNA_pol_sigma70_r3"/>
</dbReference>
<dbReference type="InterPro" id="IPR013325">
    <property type="entry name" value="RNA_pol_sigma_r2"/>
</dbReference>
<evidence type="ECO:0000313" key="7">
    <source>
        <dbReference type="EMBL" id="CAI72582.1"/>
    </source>
</evidence>
<proteinExistence type="predicted"/>
<dbReference type="SUPFAM" id="SSF88659">
    <property type="entry name" value="Sigma3 and sigma4 domains of RNA polymerase sigma factors"/>
    <property type="match status" value="1"/>
</dbReference>
<dbReference type="EMBL" id="AJ920004">
    <property type="protein sequence ID" value="CAI72582.1"/>
    <property type="molecule type" value="Genomic_DNA"/>
</dbReference>
<dbReference type="NCBIfam" id="TIGR02937">
    <property type="entry name" value="sigma70-ECF"/>
    <property type="match status" value="1"/>
</dbReference>
<feature type="compositionally biased region" description="Polar residues" evidence="5">
    <location>
        <begin position="8"/>
        <end position="18"/>
    </location>
</feature>
<keyword evidence="1" id="KW-0805">Transcription regulation</keyword>
<sequence>MAKESKSANEISPEQINQWIKEHQENKNTDAQDKLVKHYQKLIESLAYKYSKGQSHHEDLVQVGMVGLIGAINRFDMSFERKFEAFLVPTVIGEIKRYLRDKTWSVHVPRRIKEIGPRIKKVSDELTAELERSPSISEIADRLEVSEEEVLEAMEMGQSYNALSVDHSIEADKDGSTVTLLDIMGQ</sequence>
<evidence type="ECO:0000259" key="6">
    <source>
        <dbReference type="PROSITE" id="PS00715"/>
    </source>
</evidence>
<evidence type="ECO:0000256" key="4">
    <source>
        <dbReference type="ARBA" id="ARBA00023163"/>
    </source>
</evidence>
<feature type="domain" description="RNA polymerase sigma-70" evidence="6">
    <location>
        <begin position="59"/>
        <end position="72"/>
    </location>
</feature>
<dbReference type="PANTHER" id="PTHR30385:SF4">
    <property type="entry name" value="RNA POLYMERASE SIGMA-E FACTOR"/>
    <property type="match status" value="1"/>
</dbReference>
<dbReference type="Pfam" id="PF04542">
    <property type="entry name" value="Sigma70_r2"/>
    <property type="match status" value="1"/>
</dbReference>
<evidence type="ECO:0000256" key="3">
    <source>
        <dbReference type="ARBA" id="ARBA00023125"/>
    </source>
</evidence>
<dbReference type="Pfam" id="PF04539">
    <property type="entry name" value="Sigma70_r3"/>
    <property type="match status" value="1"/>
</dbReference>
<dbReference type="PANTHER" id="PTHR30385">
    <property type="entry name" value="SIGMA FACTOR F FLAGELLAR"/>
    <property type="match status" value="1"/>
</dbReference>
<gene>
    <name evidence="7" type="primary">sigB</name>
</gene>
<dbReference type="Gene3D" id="1.10.10.10">
    <property type="entry name" value="Winged helix-like DNA-binding domain superfamily/Winged helix DNA-binding domain"/>
    <property type="match status" value="1"/>
</dbReference>
<dbReference type="GO" id="GO:0006352">
    <property type="term" value="P:DNA-templated transcription initiation"/>
    <property type="evidence" value="ECO:0007669"/>
    <property type="project" value="InterPro"/>
</dbReference>
<dbReference type="InterPro" id="IPR036388">
    <property type="entry name" value="WH-like_DNA-bd_sf"/>
</dbReference>
<dbReference type="SUPFAM" id="SSF88946">
    <property type="entry name" value="Sigma2 domain of RNA polymerase sigma factors"/>
    <property type="match status" value="1"/>
</dbReference>
<dbReference type="InterPro" id="IPR000943">
    <property type="entry name" value="RNA_pol_sigma70"/>
</dbReference>
<evidence type="ECO:0000256" key="1">
    <source>
        <dbReference type="ARBA" id="ARBA00023015"/>
    </source>
</evidence>
<dbReference type="InterPro" id="IPR013324">
    <property type="entry name" value="RNA_pol_sigma_r3/r4-like"/>
</dbReference>
<dbReference type="InterPro" id="IPR007627">
    <property type="entry name" value="RNA_pol_sigma70_r2"/>
</dbReference>
<dbReference type="AlphaFoldDB" id="Q599H2"/>
<dbReference type="NCBIfam" id="TIGR02941">
    <property type="entry name" value="Sigma_B"/>
    <property type="match status" value="1"/>
</dbReference>
<evidence type="ECO:0000256" key="2">
    <source>
        <dbReference type="ARBA" id="ARBA00023082"/>
    </source>
</evidence>
<dbReference type="GO" id="GO:0003677">
    <property type="term" value="F:DNA binding"/>
    <property type="evidence" value="ECO:0007669"/>
    <property type="project" value="UniProtKB-KW"/>
</dbReference>
<accession>Q599H2</accession>
<keyword evidence="3" id="KW-0238">DNA-binding</keyword>